<reference evidence="2" key="1">
    <citation type="submission" date="2017-06" db="EMBL/GenBank/DDBJ databases">
        <title>Genome analysis of Fimbriiglobus ruber SP5, the first member of the order Planctomycetales with confirmed chitinolytic capability.</title>
        <authorList>
            <person name="Ravin N.V."/>
            <person name="Rakitin A.L."/>
            <person name="Ivanova A.A."/>
            <person name="Beletsky A.V."/>
            <person name="Kulichevskaya I.S."/>
            <person name="Mardanov A.V."/>
            <person name="Dedysh S.N."/>
        </authorList>
    </citation>
    <scope>NUCLEOTIDE SEQUENCE [LARGE SCALE GENOMIC DNA]</scope>
    <source>
        <strain evidence="2">SP5</strain>
    </source>
</reference>
<organism evidence="1 2">
    <name type="scientific">Fimbriiglobus ruber</name>
    <dbReference type="NCBI Taxonomy" id="1908690"/>
    <lineage>
        <taxon>Bacteria</taxon>
        <taxon>Pseudomonadati</taxon>
        <taxon>Planctomycetota</taxon>
        <taxon>Planctomycetia</taxon>
        <taxon>Gemmatales</taxon>
        <taxon>Gemmataceae</taxon>
        <taxon>Fimbriiglobus</taxon>
    </lineage>
</organism>
<dbReference type="OrthoDB" id="266247at2"/>
<proteinExistence type="predicted"/>
<evidence type="ECO:0000313" key="2">
    <source>
        <dbReference type="Proteomes" id="UP000214646"/>
    </source>
</evidence>
<gene>
    <name evidence="1" type="ORF">FRUB_06824</name>
</gene>
<dbReference type="AlphaFoldDB" id="A0A225DDJ1"/>
<name>A0A225DDJ1_9BACT</name>
<dbReference type="EMBL" id="NIDE01000014">
    <property type="protein sequence ID" value="OWK37704.1"/>
    <property type="molecule type" value="Genomic_DNA"/>
</dbReference>
<keyword evidence="2" id="KW-1185">Reference proteome</keyword>
<evidence type="ECO:0000313" key="1">
    <source>
        <dbReference type="EMBL" id="OWK37704.1"/>
    </source>
</evidence>
<protein>
    <submittedName>
        <fullName evidence="1">Uncharacterized protein</fullName>
    </submittedName>
</protein>
<sequence length="213" mass="24220">MPAQSREEMAVVPMHDWTKADAGLFHHFHQGWCWEIGRELNRGQLPDGYTALVEQSRSSREYYADKASRVAIHHRLGRVVAFIEIVSPGNKHDQISLDNFCDKIVEAIRSRVHVLVVDLFPPTRRDPVGIHKQIWDHFEPEEIFELTDPQNRVLASYEADGVNTAFIETVAVGEPLPPMPLFIAPGAHILVPLEETYARTWADTPRAVRSLVE</sequence>
<dbReference type="Proteomes" id="UP000214646">
    <property type="component" value="Unassembled WGS sequence"/>
</dbReference>
<accession>A0A225DDJ1</accession>
<comment type="caution">
    <text evidence="1">The sequence shown here is derived from an EMBL/GenBank/DDBJ whole genome shotgun (WGS) entry which is preliminary data.</text>
</comment>
<dbReference type="RefSeq" id="WP_161967779.1">
    <property type="nucleotide sequence ID" value="NZ_NIDE01000014.1"/>
</dbReference>